<sequence length="184" mass="19785">MTQKHITWQAIISLMMALCLTPVAMAQLKPGATAPAFNAPAALAGNTFTFSLVETLKTGPVVVYFYPKAFTSGCSIEANLFAQATEDFQALGATVIGVSGDDIETLKKFSLGPCGGKFAVAADLDRTTMKAYQATLFFSSEMASRISYVVTPDLKIFFTHASLSPDQHVSSTLAAVKRWREQTK</sequence>
<feature type="chain" id="PRO_5037512754" description="thioredoxin-dependent peroxiredoxin" evidence="12">
    <location>
        <begin position="27"/>
        <end position="184"/>
    </location>
</feature>
<keyword evidence="7" id="KW-0676">Redox-active center</keyword>
<feature type="signal peptide" evidence="12">
    <location>
        <begin position="1"/>
        <end position="26"/>
    </location>
</feature>
<dbReference type="AlphaFoldDB" id="A0A953N577"/>
<dbReference type="EMBL" id="JAHXRI010000001">
    <property type="protein sequence ID" value="MBZ1349181.1"/>
    <property type="molecule type" value="Genomic_DNA"/>
</dbReference>
<dbReference type="PANTHER" id="PTHR42801:SF4">
    <property type="entry name" value="AHPC_TSA FAMILY PROTEIN"/>
    <property type="match status" value="1"/>
</dbReference>
<dbReference type="Gene3D" id="3.40.30.10">
    <property type="entry name" value="Glutaredoxin"/>
    <property type="match status" value="1"/>
</dbReference>
<dbReference type="PANTHER" id="PTHR42801">
    <property type="entry name" value="THIOREDOXIN-DEPENDENT PEROXIDE REDUCTASE"/>
    <property type="match status" value="1"/>
</dbReference>
<dbReference type="SUPFAM" id="SSF52833">
    <property type="entry name" value="Thioredoxin-like"/>
    <property type="match status" value="1"/>
</dbReference>
<evidence type="ECO:0000256" key="2">
    <source>
        <dbReference type="ARBA" id="ARBA00013017"/>
    </source>
</evidence>
<evidence type="ECO:0000256" key="3">
    <source>
        <dbReference type="ARBA" id="ARBA00022559"/>
    </source>
</evidence>
<reference evidence="14" key="1">
    <citation type="submission" date="2021-07" db="EMBL/GenBank/DDBJ databases">
        <title>New genus and species of the family Alcaligenaceae.</title>
        <authorList>
            <person name="Hahn M.W."/>
        </authorList>
    </citation>
    <scope>NUCLEOTIDE SEQUENCE</scope>
    <source>
        <strain evidence="14">LF4-65</strain>
    </source>
</reference>
<accession>A0A953N577</accession>
<evidence type="ECO:0000256" key="9">
    <source>
        <dbReference type="ARBA" id="ARBA00038489"/>
    </source>
</evidence>
<dbReference type="Pfam" id="PF00578">
    <property type="entry name" value="AhpC-TSA"/>
    <property type="match status" value="1"/>
</dbReference>
<keyword evidence="6" id="KW-1015">Disulfide bond</keyword>
<evidence type="ECO:0000259" key="13">
    <source>
        <dbReference type="PROSITE" id="PS51352"/>
    </source>
</evidence>
<dbReference type="EC" id="1.11.1.24" evidence="2"/>
<keyword evidence="4" id="KW-0049">Antioxidant</keyword>
<dbReference type="InterPro" id="IPR036249">
    <property type="entry name" value="Thioredoxin-like_sf"/>
</dbReference>
<dbReference type="CDD" id="cd03017">
    <property type="entry name" value="PRX_BCP"/>
    <property type="match status" value="1"/>
</dbReference>
<dbReference type="PROSITE" id="PS51352">
    <property type="entry name" value="THIOREDOXIN_2"/>
    <property type="match status" value="1"/>
</dbReference>
<dbReference type="GO" id="GO:0045454">
    <property type="term" value="P:cell redox homeostasis"/>
    <property type="evidence" value="ECO:0007669"/>
    <property type="project" value="TreeGrafter"/>
</dbReference>
<dbReference type="GO" id="GO:0008379">
    <property type="term" value="F:thioredoxin peroxidase activity"/>
    <property type="evidence" value="ECO:0007669"/>
    <property type="project" value="TreeGrafter"/>
</dbReference>
<evidence type="ECO:0000256" key="7">
    <source>
        <dbReference type="ARBA" id="ARBA00023284"/>
    </source>
</evidence>
<evidence type="ECO:0000256" key="5">
    <source>
        <dbReference type="ARBA" id="ARBA00023002"/>
    </source>
</evidence>
<evidence type="ECO:0000256" key="4">
    <source>
        <dbReference type="ARBA" id="ARBA00022862"/>
    </source>
</evidence>
<comment type="catalytic activity">
    <reaction evidence="11">
        <text>a hydroperoxide + [thioredoxin]-dithiol = an alcohol + [thioredoxin]-disulfide + H2O</text>
        <dbReference type="Rhea" id="RHEA:62620"/>
        <dbReference type="Rhea" id="RHEA-COMP:10698"/>
        <dbReference type="Rhea" id="RHEA-COMP:10700"/>
        <dbReference type="ChEBI" id="CHEBI:15377"/>
        <dbReference type="ChEBI" id="CHEBI:29950"/>
        <dbReference type="ChEBI" id="CHEBI:30879"/>
        <dbReference type="ChEBI" id="CHEBI:35924"/>
        <dbReference type="ChEBI" id="CHEBI:50058"/>
        <dbReference type="EC" id="1.11.1.24"/>
    </reaction>
</comment>
<keyword evidence="12" id="KW-0732">Signal</keyword>
<keyword evidence="3" id="KW-0575">Peroxidase</keyword>
<name>A0A953N577_9BURK</name>
<dbReference type="GO" id="GO:0034599">
    <property type="term" value="P:cellular response to oxidative stress"/>
    <property type="evidence" value="ECO:0007669"/>
    <property type="project" value="TreeGrafter"/>
</dbReference>
<evidence type="ECO:0000256" key="12">
    <source>
        <dbReference type="SAM" id="SignalP"/>
    </source>
</evidence>
<dbReference type="InterPro" id="IPR013766">
    <property type="entry name" value="Thioredoxin_domain"/>
</dbReference>
<comment type="function">
    <text evidence="1">Thiol-specific peroxidase that catalyzes the reduction of hydrogen peroxide and organic hydroperoxides to water and alcohols, respectively. Plays a role in cell protection against oxidative stress by detoxifying peroxides and as sensor of hydrogen peroxide-mediated signaling events.</text>
</comment>
<dbReference type="GO" id="GO:0005737">
    <property type="term" value="C:cytoplasm"/>
    <property type="evidence" value="ECO:0007669"/>
    <property type="project" value="TreeGrafter"/>
</dbReference>
<dbReference type="InterPro" id="IPR000866">
    <property type="entry name" value="AhpC/TSA"/>
</dbReference>
<evidence type="ECO:0000256" key="11">
    <source>
        <dbReference type="ARBA" id="ARBA00049091"/>
    </source>
</evidence>
<dbReference type="InterPro" id="IPR050924">
    <property type="entry name" value="Peroxiredoxin_BCP/PrxQ"/>
</dbReference>
<keyword evidence="15" id="KW-1185">Reference proteome</keyword>
<dbReference type="RefSeq" id="WP_259659596.1">
    <property type="nucleotide sequence ID" value="NZ_JAHXRI010000001.1"/>
</dbReference>
<comment type="similarity">
    <text evidence="9">Belongs to the peroxiredoxin family. BCP/PrxQ subfamily.</text>
</comment>
<evidence type="ECO:0000313" key="15">
    <source>
        <dbReference type="Proteomes" id="UP000739565"/>
    </source>
</evidence>
<evidence type="ECO:0000256" key="8">
    <source>
        <dbReference type="ARBA" id="ARBA00032824"/>
    </source>
</evidence>
<evidence type="ECO:0000256" key="6">
    <source>
        <dbReference type="ARBA" id="ARBA00023157"/>
    </source>
</evidence>
<proteinExistence type="inferred from homology"/>
<keyword evidence="5" id="KW-0560">Oxidoreductase</keyword>
<feature type="domain" description="Thioredoxin" evidence="13">
    <location>
        <begin position="28"/>
        <end position="181"/>
    </location>
</feature>
<dbReference type="Proteomes" id="UP000739565">
    <property type="component" value="Unassembled WGS sequence"/>
</dbReference>
<evidence type="ECO:0000256" key="1">
    <source>
        <dbReference type="ARBA" id="ARBA00003330"/>
    </source>
</evidence>
<comment type="caution">
    <text evidence="14">The sequence shown here is derived from an EMBL/GenBank/DDBJ whole genome shotgun (WGS) entry which is preliminary data.</text>
</comment>
<evidence type="ECO:0000256" key="10">
    <source>
        <dbReference type="ARBA" id="ARBA00042639"/>
    </source>
</evidence>
<organism evidence="14 15">
    <name type="scientific">Zwartia hollandica</name>
    <dbReference type="NCBI Taxonomy" id="324606"/>
    <lineage>
        <taxon>Bacteria</taxon>
        <taxon>Pseudomonadati</taxon>
        <taxon>Pseudomonadota</taxon>
        <taxon>Betaproteobacteria</taxon>
        <taxon>Burkholderiales</taxon>
        <taxon>Alcaligenaceae</taxon>
        <taxon>Zwartia</taxon>
    </lineage>
</organism>
<gene>
    <name evidence="14" type="ORF">KZZ10_00850</name>
</gene>
<protein>
    <recommendedName>
        <fullName evidence="2">thioredoxin-dependent peroxiredoxin</fullName>
        <ecNumber evidence="2">1.11.1.24</ecNumber>
    </recommendedName>
    <alternativeName>
        <fullName evidence="8">Thioredoxin peroxidase</fullName>
    </alternativeName>
    <alternativeName>
        <fullName evidence="10">Thioredoxin-dependent peroxiredoxin Bcp</fullName>
    </alternativeName>
</protein>
<evidence type="ECO:0000313" key="14">
    <source>
        <dbReference type="EMBL" id="MBZ1349181.1"/>
    </source>
</evidence>